<dbReference type="AlphaFoldDB" id="A0A1H0KI53"/>
<reference evidence="2" key="1">
    <citation type="submission" date="2016-10" db="EMBL/GenBank/DDBJ databases">
        <authorList>
            <person name="Varghese N."/>
            <person name="Submissions S."/>
        </authorList>
    </citation>
    <scope>NUCLEOTIDE SEQUENCE [LARGE SCALE GENOMIC DNA]</scope>
    <source>
        <strain evidence="2">IBRC-M 10655</strain>
    </source>
</reference>
<dbReference type="Pfam" id="PF17174">
    <property type="entry name" value="DUF5130"/>
    <property type="match status" value="1"/>
</dbReference>
<dbReference type="RefSeq" id="WP_228769772.1">
    <property type="nucleotide sequence ID" value="NZ_FNDV01000002.1"/>
</dbReference>
<evidence type="ECO:0000313" key="1">
    <source>
        <dbReference type="EMBL" id="SDO55658.1"/>
    </source>
</evidence>
<dbReference type="Proteomes" id="UP000199651">
    <property type="component" value="Unassembled WGS sequence"/>
</dbReference>
<keyword evidence="2" id="KW-1185">Reference proteome</keyword>
<organism evidence="1 2">
    <name type="scientific">Actinokineospora alba</name>
    <dbReference type="NCBI Taxonomy" id="504798"/>
    <lineage>
        <taxon>Bacteria</taxon>
        <taxon>Bacillati</taxon>
        <taxon>Actinomycetota</taxon>
        <taxon>Actinomycetes</taxon>
        <taxon>Pseudonocardiales</taxon>
        <taxon>Pseudonocardiaceae</taxon>
        <taxon>Actinokineospora</taxon>
    </lineage>
</organism>
<evidence type="ECO:0000313" key="2">
    <source>
        <dbReference type="Proteomes" id="UP000199651"/>
    </source>
</evidence>
<proteinExistence type="predicted"/>
<evidence type="ECO:0008006" key="3">
    <source>
        <dbReference type="Google" id="ProtNLM"/>
    </source>
</evidence>
<name>A0A1H0KI53_9PSEU</name>
<gene>
    <name evidence="1" type="ORF">SAMN05192558_103497</name>
</gene>
<protein>
    <recommendedName>
        <fullName evidence="3">TLP18.3, Psb32 and MOLO-1 founding protein of phosphatase</fullName>
    </recommendedName>
</protein>
<dbReference type="EMBL" id="FNJB01000003">
    <property type="protein sequence ID" value="SDO55658.1"/>
    <property type="molecule type" value="Genomic_DNA"/>
</dbReference>
<dbReference type="Gene3D" id="3.10.310.50">
    <property type="match status" value="1"/>
</dbReference>
<dbReference type="STRING" id="504798.SAMN05421871_102552"/>
<dbReference type="InterPro" id="IPR033437">
    <property type="entry name" value="DUF5130"/>
</dbReference>
<sequence length="175" mass="18517">MAAGELVRQDNTQQDGTQLVEDGTHLVEDVEHGYGVVVTGSGRLSVARAKEPVAPGLPFTPVQLTRLDEALTLSARATGLGFSVYLGDLGDDPRARAEELHTRIGHASTESVLIAASPGQRKVEIVTGEEASRRVSDRGCNLAVMSMVASFKEGDLIGGLISALRMLSDQAGRKH</sequence>
<accession>A0A1H0KI53</accession>